<dbReference type="Gene3D" id="3.30.450.40">
    <property type="match status" value="1"/>
</dbReference>
<gene>
    <name evidence="3" type="ORF">HNQ58_000890</name>
</gene>
<name>A0A7W7XZ67_9GAMM</name>
<dbReference type="RefSeq" id="WP_183947577.1">
    <property type="nucleotide sequence ID" value="NZ_JACHHX010000004.1"/>
</dbReference>
<accession>A0A7W7XZ67</accession>
<reference evidence="3 4" key="1">
    <citation type="submission" date="2020-08" db="EMBL/GenBank/DDBJ databases">
        <title>Genomic Encyclopedia of Type Strains, Phase IV (KMG-IV): sequencing the most valuable type-strain genomes for metagenomic binning, comparative biology and taxonomic classification.</title>
        <authorList>
            <person name="Goeker M."/>
        </authorList>
    </citation>
    <scope>NUCLEOTIDE SEQUENCE [LARGE SCALE GENOMIC DNA]</scope>
    <source>
        <strain evidence="3 4">DSM 25897</strain>
    </source>
</reference>
<comment type="caution">
    <text evidence="3">The sequence shown here is derived from an EMBL/GenBank/DDBJ whole genome shotgun (WGS) entry which is preliminary data.</text>
</comment>
<dbReference type="AlphaFoldDB" id="A0A7W7XZ67"/>
<protein>
    <submittedName>
        <fullName evidence="3">Diguanylate cyclase (GGDEF)-like protein</fullName>
    </submittedName>
</protein>
<dbReference type="InterPro" id="IPR052163">
    <property type="entry name" value="DGC-Regulatory_Protein"/>
</dbReference>
<dbReference type="SMART" id="SM00267">
    <property type="entry name" value="GGDEF"/>
    <property type="match status" value="1"/>
</dbReference>
<dbReference type="PANTHER" id="PTHR46663">
    <property type="entry name" value="DIGUANYLATE CYCLASE DGCT-RELATED"/>
    <property type="match status" value="1"/>
</dbReference>
<dbReference type="Pfam" id="PF00990">
    <property type="entry name" value="GGDEF"/>
    <property type="match status" value="1"/>
</dbReference>
<dbReference type="FunFam" id="3.30.70.270:FF:000001">
    <property type="entry name" value="Diguanylate cyclase domain protein"/>
    <property type="match status" value="1"/>
</dbReference>
<dbReference type="PROSITE" id="PS50887">
    <property type="entry name" value="GGDEF"/>
    <property type="match status" value="1"/>
</dbReference>
<dbReference type="Proteomes" id="UP000519004">
    <property type="component" value="Unassembled WGS sequence"/>
</dbReference>
<dbReference type="Gene3D" id="3.30.70.270">
    <property type="match status" value="1"/>
</dbReference>
<dbReference type="CDD" id="cd01949">
    <property type="entry name" value="GGDEF"/>
    <property type="match status" value="1"/>
</dbReference>
<dbReference type="SMART" id="SM00065">
    <property type="entry name" value="GAF"/>
    <property type="match status" value="1"/>
</dbReference>
<evidence type="ECO:0000259" key="2">
    <source>
        <dbReference type="PROSITE" id="PS50887"/>
    </source>
</evidence>
<dbReference type="SUPFAM" id="SSF55073">
    <property type="entry name" value="Nucleotide cyclase"/>
    <property type="match status" value="1"/>
</dbReference>
<dbReference type="SUPFAM" id="SSF55781">
    <property type="entry name" value="GAF domain-like"/>
    <property type="match status" value="1"/>
</dbReference>
<evidence type="ECO:0000313" key="4">
    <source>
        <dbReference type="Proteomes" id="UP000519004"/>
    </source>
</evidence>
<dbReference type="EMBL" id="JACHHX010000004">
    <property type="protein sequence ID" value="MBB5015013.1"/>
    <property type="molecule type" value="Genomic_DNA"/>
</dbReference>
<proteinExistence type="predicted"/>
<dbReference type="GO" id="GO:0003824">
    <property type="term" value="F:catalytic activity"/>
    <property type="evidence" value="ECO:0007669"/>
    <property type="project" value="UniProtKB-ARBA"/>
</dbReference>
<feature type="domain" description="GGDEF" evidence="2">
    <location>
        <begin position="319"/>
        <end position="451"/>
    </location>
</feature>
<dbReference type="InterPro" id="IPR043128">
    <property type="entry name" value="Rev_trsase/Diguanyl_cyclase"/>
</dbReference>
<evidence type="ECO:0000256" key="1">
    <source>
        <dbReference type="ARBA" id="ARBA00001946"/>
    </source>
</evidence>
<dbReference type="NCBIfam" id="TIGR00254">
    <property type="entry name" value="GGDEF"/>
    <property type="match status" value="1"/>
</dbReference>
<comment type="cofactor">
    <cofactor evidence="1">
        <name>Mg(2+)</name>
        <dbReference type="ChEBI" id="CHEBI:18420"/>
    </cofactor>
</comment>
<organism evidence="3 4">
    <name type="scientific">Rehaibacterium terrae</name>
    <dbReference type="NCBI Taxonomy" id="1341696"/>
    <lineage>
        <taxon>Bacteria</taxon>
        <taxon>Pseudomonadati</taxon>
        <taxon>Pseudomonadota</taxon>
        <taxon>Gammaproteobacteria</taxon>
        <taxon>Lysobacterales</taxon>
        <taxon>Lysobacteraceae</taxon>
        <taxon>Rehaibacterium</taxon>
    </lineage>
</organism>
<dbReference type="PANTHER" id="PTHR46663:SF4">
    <property type="entry name" value="DIGUANYLATE CYCLASE DGCT-RELATED"/>
    <property type="match status" value="1"/>
</dbReference>
<dbReference type="Pfam" id="PF01590">
    <property type="entry name" value="GAF"/>
    <property type="match status" value="1"/>
</dbReference>
<keyword evidence="4" id="KW-1185">Reference proteome</keyword>
<evidence type="ECO:0000313" key="3">
    <source>
        <dbReference type="EMBL" id="MBB5015013.1"/>
    </source>
</evidence>
<dbReference type="InterPro" id="IPR029016">
    <property type="entry name" value="GAF-like_dom_sf"/>
</dbReference>
<dbReference type="InterPro" id="IPR000160">
    <property type="entry name" value="GGDEF_dom"/>
</dbReference>
<dbReference type="InterPro" id="IPR029787">
    <property type="entry name" value="Nucleotide_cyclase"/>
</dbReference>
<dbReference type="InterPro" id="IPR003018">
    <property type="entry name" value="GAF"/>
</dbReference>
<sequence length="453" mass="49236">MTLSDLPEAAFLLGEGGELLACNALARHLLGLPGDASQTGAATALASLGGLAAAIERARMADSLPVRIGLEPLPGRLVELSIAAAGPPGTWIALAREGSGQQHVEQRLQRRLAFEQLVTSASASLIRAEPDQLDAAVNDALGALGRFFGIDRAYVFLIDYEAQTQSNTHEWVAEGVSRESHNLQGLPLDVFPWLFSLLQRDEAMCLDRVADLPPDAVSERREFEREGIQSVLVVPMWHGQRLRGFVGFDAVRQAVTWDSDCLVALRLLAQMLAGVLEAHKLAQRLRALAFHDYLTGLPNRVLMEDRLEVALQRIQRKPRSLWLAMVDLDGFKQVNDTWGHAAGDEVLRVVARRLQSVLRQGDTVARLGGDEFVLIIEDEDEQSAHQIGSRLLAAFDAPVPVAGETVRIGLSIGLARAVAGRDRPGELMRRADAAMYRAKSAGKNGWAVDSPVS</sequence>